<dbReference type="Pfam" id="PF00356">
    <property type="entry name" value="LacI"/>
    <property type="match status" value="1"/>
</dbReference>
<evidence type="ECO:0000256" key="2">
    <source>
        <dbReference type="ARBA" id="ARBA00023125"/>
    </source>
</evidence>
<dbReference type="PROSITE" id="PS00356">
    <property type="entry name" value="HTH_LACI_1"/>
    <property type="match status" value="1"/>
</dbReference>
<keyword evidence="1" id="KW-0805">Transcription regulation</keyword>
<dbReference type="SUPFAM" id="SSF53822">
    <property type="entry name" value="Periplasmic binding protein-like I"/>
    <property type="match status" value="1"/>
</dbReference>
<reference evidence="5 6" key="2">
    <citation type="journal article" date="2013" name="Genome Announc.">
        <title>Genome Sequence of Growth-Improving Paenibacillus mucilaginosus Strain KNP414.</title>
        <authorList>
            <person name="Lu J.J."/>
            <person name="Wang J.F."/>
            <person name="Hu X.F."/>
        </authorList>
    </citation>
    <scope>NUCLEOTIDE SEQUENCE [LARGE SCALE GENOMIC DNA]</scope>
    <source>
        <strain evidence="5 6">KNP414</strain>
    </source>
</reference>
<keyword evidence="2" id="KW-0238">DNA-binding</keyword>
<dbReference type="AlphaFoldDB" id="F8FPU9"/>
<evidence type="ECO:0000313" key="5">
    <source>
        <dbReference type="EMBL" id="AEI45916.1"/>
    </source>
</evidence>
<feature type="domain" description="HTH lacI-type" evidence="4">
    <location>
        <begin position="2"/>
        <end position="56"/>
    </location>
</feature>
<reference evidence="6" key="1">
    <citation type="submission" date="2011-06" db="EMBL/GenBank/DDBJ databases">
        <title>Complete genome sequence of Paenibacillus mucilaginosus KNP414.</title>
        <authorList>
            <person name="Wang J."/>
            <person name="Hu S."/>
            <person name="Hu X."/>
            <person name="Zhang B."/>
            <person name="Dong D."/>
            <person name="Zhang S."/>
            <person name="Zhao K."/>
            <person name="Wu D."/>
        </authorList>
    </citation>
    <scope>NUCLEOTIDE SEQUENCE [LARGE SCALE GENOMIC DNA]</scope>
    <source>
        <strain evidence="6">KNP414</strain>
    </source>
</reference>
<sequence>MANIKEIARQAGVSVSTVSRVLNGHPHVAQEKRQAVLDTVRRLNYSRNLNAVQLIKGRSGMIGVLLPYIHHPYFTMLLEGIAREALEAGVQLVLCQTDYRTEREVGMLERLRMKGLDGVIVCSRALEWERLEPYAAFGPLVVCERPGSKQVSAVYIDHYRCFREAMDYLHRRGHRRIGFSLGRGGSSSSRERRRAYADMLAEWSEPAREAWVLPGCFTIEDGAQLLKRVLAMNERPTALIVTGDEVAVGLMSEAARQGVRIPGDLALIGFDNQPISRMFDLTTIDNGLTDMGGAAFRLLHERLTGRGEIVQRELPFSLVERSTV</sequence>
<evidence type="ECO:0000259" key="4">
    <source>
        <dbReference type="PROSITE" id="PS50932"/>
    </source>
</evidence>
<organism evidence="5 6">
    <name type="scientific">Paenibacillus mucilaginosus (strain KNP414)</name>
    <dbReference type="NCBI Taxonomy" id="1036673"/>
    <lineage>
        <taxon>Bacteria</taxon>
        <taxon>Bacillati</taxon>
        <taxon>Bacillota</taxon>
        <taxon>Bacilli</taxon>
        <taxon>Bacillales</taxon>
        <taxon>Paenibacillaceae</taxon>
        <taxon>Paenibacillus</taxon>
    </lineage>
</organism>
<accession>F8FPU9</accession>
<dbReference type="PATRIC" id="fig|1036673.3.peg.6917"/>
<dbReference type="RefSeq" id="WP_013921057.1">
    <property type="nucleotide sequence ID" value="NC_015690.1"/>
</dbReference>
<dbReference type="InterPro" id="IPR028082">
    <property type="entry name" value="Peripla_BP_I"/>
</dbReference>
<dbReference type="Gene3D" id="3.40.50.2300">
    <property type="match status" value="2"/>
</dbReference>
<dbReference type="PRINTS" id="PR00036">
    <property type="entry name" value="HTHLACI"/>
</dbReference>
<dbReference type="InterPro" id="IPR010982">
    <property type="entry name" value="Lambda_DNA-bd_dom_sf"/>
</dbReference>
<dbReference type="Pfam" id="PF13377">
    <property type="entry name" value="Peripla_BP_3"/>
    <property type="match status" value="1"/>
</dbReference>
<gene>
    <name evidence="5" type="ordered locus">KNP414_07412</name>
</gene>
<proteinExistence type="predicted"/>
<dbReference type="CDD" id="cd06286">
    <property type="entry name" value="PBP1_CcpB-like"/>
    <property type="match status" value="1"/>
</dbReference>
<name>F8FPU9_PAEMK</name>
<dbReference type="EMBL" id="CP002869">
    <property type="protein sequence ID" value="AEI45916.1"/>
    <property type="molecule type" value="Genomic_DNA"/>
</dbReference>
<protein>
    <submittedName>
        <fullName evidence="5">Transcriptional regulator, LacI family</fullName>
    </submittedName>
</protein>
<dbReference type="HOGENOM" id="CLU_037628_6_0_9"/>
<dbReference type="KEGG" id="pms:KNP414_07412"/>
<dbReference type="PROSITE" id="PS50932">
    <property type="entry name" value="HTH_LACI_2"/>
    <property type="match status" value="1"/>
</dbReference>
<dbReference type="PANTHER" id="PTHR30146:SF105">
    <property type="entry name" value="CATABOLITE CONTROL PROTEIN B"/>
    <property type="match status" value="1"/>
</dbReference>
<dbReference type="PANTHER" id="PTHR30146">
    <property type="entry name" value="LACI-RELATED TRANSCRIPTIONAL REPRESSOR"/>
    <property type="match status" value="1"/>
</dbReference>
<evidence type="ECO:0000256" key="1">
    <source>
        <dbReference type="ARBA" id="ARBA00023015"/>
    </source>
</evidence>
<evidence type="ECO:0000313" key="6">
    <source>
        <dbReference type="Proteomes" id="UP000006620"/>
    </source>
</evidence>
<keyword evidence="3" id="KW-0804">Transcription</keyword>
<evidence type="ECO:0000256" key="3">
    <source>
        <dbReference type="ARBA" id="ARBA00023163"/>
    </source>
</evidence>
<dbReference type="SUPFAM" id="SSF47413">
    <property type="entry name" value="lambda repressor-like DNA-binding domains"/>
    <property type="match status" value="1"/>
</dbReference>
<dbReference type="InterPro" id="IPR000843">
    <property type="entry name" value="HTH_LacI"/>
</dbReference>
<dbReference type="CDD" id="cd01392">
    <property type="entry name" value="HTH_LacI"/>
    <property type="match status" value="1"/>
</dbReference>
<dbReference type="Proteomes" id="UP000006620">
    <property type="component" value="Chromosome"/>
</dbReference>
<dbReference type="InterPro" id="IPR046335">
    <property type="entry name" value="LacI/GalR-like_sensor"/>
</dbReference>
<dbReference type="GO" id="GO:0000976">
    <property type="term" value="F:transcription cis-regulatory region binding"/>
    <property type="evidence" value="ECO:0007669"/>
    <property type="project" value="TreeGrafter"/>
</dbReference>
<dbReference type="Gene3D" id="1.10.260.40">
    <property type="entry name" value="lambda repressor-like DNA-binding domains"/>
    <property type="match status" value="1"/>
</dbReference>
<dbReference type="SMART" id="SM00354">
    <property type="entry name" value="HTH_LACI"/>
    <property type="match status" value="1"/>
</dbReference>
<dbReference type="GO" id="GO:0003700">
    <property type="term" value="F:DNA-binding transcription factor activity"/>
    <property type="evidence" value="ECO:0007669"/>
    <property type="project" value="TreeGrafter"/>
</dbReference>